<dbReference type="AlphaFoldDB" id="G4Z185"/>
<evidence type="ECO:0000313" key="2">
    <source>
        <dbReference type="EMBL" id="EGZ24704.1"/>
    </source>
</evidence>
<feature type="non-terminal residue" evidence="2">
    <location>
        <position position="245"/>
    </location>
</feature>
<dbReference type="EMBL" id="JH159152">
    <property type="protein sequence ID" value="EGZ24704.1"/>
    <property type="molecule type" value="Genomic_DNA"/>
</dbReference>
<dbReference type="KEGG" id="psoj:PHYSODRAFT_484988"/>
<gene>
    <name evidence="2" type="ORF">PHYSODRAFT_484988</name>
</gene>
<dbReference type="InterPro" id="IPR018289">
    <property type="entry name" value="MULE_transposase_dom"/>
</dbReference>
<organism evidence="2 3">
    <name type="scientific">Phytophthora sojae (strain P6497)</name>
    <name type="common">Soybean stem and root rot agent</name>
    <name type="synonym">Phytophthora megasperma f. sp. glycines</name>
    <dbReference type="NCBI Taxonomy" id="1094619"/>
    <lineage>
        <taxon>Eukaryota</taxon>
        <taxon>Sar</taxon>
        <taxon>Stramenopiles</taxon>
        <taxon>Oomycota</taxon>
        <taxon>Peronosporomycetes</taxon>
        <taxon>Peronosporales</taxon>
        <taxon>Peronosporaceae</taxon>
        <taxon>Phytophthora</taxon>
    </lineage>
</organism>
<proteinExistence type="predicted"/>
<reference evidence="2 3" key="1">
    <citation type="journal article" date="2006" name="Science">
        <title>Phytophthora genome sequences uncover evolutionary origins and mechanisms of pathogenesis.</title>
        <authorList>
            <person name="Tyler B.M."/>
            <person name="Tripathy S."/>
            <person name="Zhang X."/>
            <person name="Dehal P."/>
            <person name="Jiang R.H."/>
            <person name="Aerts A."/>
            <person name="Arredondo F.D."/>
            <person name="Baxter L."/>
            <person name="Bensasson D."/>
            <person name="Beynon J.L."/>
            <person name="Chapman J."/>
            <person name="Damasceno C.M."/>
            <person name="Dorrance A.E."/>
            <person name="Dou D."/>
            <person name="Dickerman A.W."/>
            <person name="Dubchak I.L."/>
            <person name="Garbelotto M."/>
            <person name="Gijzen M."/>
            <person name="Gordon S.G."/>
            <person name="Govers F."/>
            <person name="Grunwald N.J."/>
            <person name="Huang W."/>
            <person name="Ivors K.L."/>
            <person name="Jones R.W."/>
            <person name="Kamoun S."/>
            <person name="Krampis K."/>
            <person name="Lamour K.H."/>
            <person name="Lee M.K."/>
            <person name="McDonald W.H."/>
            <person name="Medina M."/>
            <person name="Meijer H.J."/>
            <person name="Nordberg E.K."/>
            <person name="Maclean D.J."/>
            <person name="Ospina-Giraldo M.D."/>
            <person name="Morris P.F."/>
            <person name="Phuntumart V."/>
            <person name="Putnam N.H."/>
            <person name="Rash S."/>
            <person name="Rose J.K."/>
            <person name="Sakihama Y."/>
            <person name="Salamov A.A."/>
            <person name="Savidor A."/>
            <person name="Scheuring C.F."/>
            <person name="Smith B.M."/>
            <person name="Sobral B.W."/>
            <person name="Terry A."/>
            <person name="Torto-Alalibo T.A."/>
            <person name="Win J."/>
            <person name="Xu Z."/>
            <person name="Zhang H."/>
            <person name="Grigoriev I.V."/>
            <person name="Rokhsar D.S."/>
            <person name="Boore J.L."/>
        </authorList>
    </citation>
    <scope>NUCLEOTIDE SEQUENCE [LARGE SCALE GENOMIC DNA]</scope>
    <source>
        <strain evidence="2 3">P6497</strain>
    </source>
</reference>
<dbReference type="Pfam" id="PF10551">
    <property type="entry name" value="MULE"/>
    <property type="match status" value="1"/>
</dbReference>
<dbReference type="InParanoid" id="G4Z185"/>
<feature type="domain" description="MULE transposase" evidence="1">
    <location>
        <begin position="53"/>
        <end position="151"/>
    </location>
</feature>
<evidence type="ECO:0000313" key="3">
    <source>
        <dbReference type="Proteomes" id="UP000002640"/>
    </source>
</evidence>
<sequence length="245" mass="28297">MILLCDTKTDDNQLIPSIGTGSKLSPFRIGVTCHALLETYVTVQRDPRCTTLLHIDSTHSIVKQRYPVFVFGVSDCRCKFFPIIYFCTSQRTGVDVEWCIKFTKRIVWEKFLVSFSPAFVMSDADNAQYNACKAALPGSKFLMCWFHVCQNVKDLTQGKLEAVIIDMIFRDLNNLHYSRNEEEYLKRRENVLAAWRAASKFCVAFQKVAGHIIDQWILHPRFSHWQAFRTPPGYAATNNPLEQYH</sequence>
<dbReference type="RefSeq" id="XP_009519992.1">
    <property type="nucleotide sequence ID" value="XM_009521697.1"/>
</dbReference>
<keyword evidence="3" id="KW-1185">Reference proteome</keyword>
<dbReference type="GeneID" id="20655826"/>
<evidence type="ECO:0000259" key="1">
    <source>
        <dbReference type="Pfam" id="PF10551"/>
    </source>
</evidence>
<name>G4Z185_PHYSP</name>
<dbReference type="Proteomes" id="UP000002640">
    <property type="component" value="Unassembled WGS sequence"/>
</dbReference>
<protein>
    <recommendedName>
        <fullName evidence="1">MULE transposase domain-containing protein</fullName>
    </recommendedName>
</protein>
<accession>G4Z185</accession>
<dbReference type="STRING" id="1094619.G4Z185"/>